<dbReference type="RefSeq" id="WP_013175305.1">
    <property type="nucleotide sequence ID" value="NC_014220.1"/>
</dbReference>
<dbReference type="AlphaFoldDB" id="D7CMG8"/>
<dbReference type="STRING" id="643648.Slip_1126"/>
<protein>
    <submittedName>
        <fullName evidence="5">Restriction modification system DNA specificity domain protein</fullName>
    </submittedName>
</protein>
<dbReference type="GO" id="GO:0003677">
    <property type="term" value="F:DNA binding"/>
    <property type="evidence" value="ECO:0007669"/>
    <property type="project" value="UniProtKB-KW"/>
</dbReference>
<keyword evidence="6" id="KW-1185">Reference proteome</keyword>
<sequence length="422" mass="48854">MKSSTKLYKMSELCDITSSKRIYAADYKPEGVPFYRGKEIVEKHQGKLDVSTELFIDRVKFEQIRAKFGTPKAGDLLLTSVGTLGVPYVVRHGEEFYFKDGNLTWFTNFRNLDNRFLYYWLLSPQGREQLKKCVIGSSQPAYTIALLKEMEICLPHFPIQRKIAAILSAYDDLIDNNNRRIRILEEMAQLIYREWFVKFRFPGYEKVRMVDSELGPIPEGWEVKRLSDLVDTQYGYTESARDLPVGPKYLRGTDINKNSYIDWDKVQFCTINDEDYRKYKLKQGDILVIRMADPGKVGIVEQSVEAVFASYLIRLKIRSLSVAPYYLFYFLLSDRYQNYINRASTGTTRKSASASVITDISLVIPPKEIIDMFEEIIMGYRKFLNILLKQNTVLRRTRDLLLPKLISGELNVEDLDIAVGGD</sequence>
<dbReference type="PANTHER" id="PTHR30408:SF13">
    <property type="entry name" value="TYPE I RESTRICTION ENZYME HINDI SPECIFICITY SUBUNIT"/>
    <property type="match status" value="1"/>
</dbReference>
<reference evidence="6" key="1">
    <citation type="journal article" date="2010" name="Stand. Genomic Sci.">
        <title>Complete genome sequence of Syntrophothermus lipocalidus type strain (TGB-C1T).</title>
        <authorList>
            <consortium name="US DOE Joint Genome Institute (JGI-PGF)"/>
            <person name="Djao O."/>
            <person name="Zhang X."/>
            <person name="Lucas S."/>
            <person name="Lapidus A."/>
            <person name="Glavina Del Rio T."/>
            <person name="Nolan M."/>
            <person name="Tice H."/>
            <person name="Cheng J."/>
            <person name="Han C."/>
            <person name="Tapia R."/>
            <person name="Goodwin L."/>
            <person name="Pitluck S."/>
            <person name="Liolios K."/>
            <person name="Ivanova N."/>
            <person name="Mavromatis K."/>
            <person name="Mikhailova N."/>
            <person name="Ovchinnikova G."/>
            <person name="Pati A."/>
            <person name="Brambilla E."/>
            <person name="Chen A."/>
            <person name="Palaniappan K."/>
            <person name="Land M."/>
            <person name="Hauser L."/>
            <person name="Chang Y."/>
            <person name="Jeffries C."/>
            <person name="Rohde M."/>
            <person name="Sikorski J."/>
            <person name="Spring S."/>
            <person name="Goker M."/>
            <person name="Detter J."/>
            <person name="Woyke T."/>
            <person name="Bristow J."/>
            <person name="Eisen J."/>
            <person name="Markowitz V."/>
            <person name="Hugenholtz P."/>
            <person name="Kyrpides N."/>
            <person name="Klenk H."/>
        </authorList>
    </citation>
    <scope>NUCLEOTIDE SEQUENCE [LARGE SCALE GENOMIC DNA]</scope>
    <source>
        <strain evidence="6">DSM 12680 / TGB-C1</strain>
    </source>
</reference>
<dbReference type="HOGENOM" id="CLU_021095_2_3_9"/>
<feature type="domain" description="Type I restriction modification DNA specificity" evidence="4">
    <location>
        <begin position="6"/>
        <end position="184"/>
    </location>
</feature>
<dbReference type="CDD" id="cd17521">
    <property type="entry name" value="RMtype1_S_Sau13435ORF2165P_TRD2-CR2_like"/>
    <property type="match status" value="1"/>
</dbReference>
<evidence type="ECO:0000256" key="1">
    <source>
        <dbReference type="ARBA" id="ARBA00010923"/>
    </source>
</evidence>
<dbReference type="REBASE" id="26460">
    <property type="entry name" value="S.SliSII"/>
</dbReference>
<dbReference type="InterPro" id="IPR052021">
    <property type="entry name" value="Type-I_RS_S_subunit"/>
</dbReference>
<evidence type="ECO:0000313" key="6">
    <source>
        <dbReference type="Proteomes" id="UP000000378"/>
    </source>
</evidence>
<dbReference type="GO" id="GO:0009307">
    <property type="term" value="P:DNA restriction-modification system"/>
    <property type="evidence" value="ECO:0007669"/>
    <property type="project" value="UniProtKB-KW"/>
</dbReference>
<evidence type="ECO:0000313" key="5">
    <source>
        <dbReference type="EMBL" id="ADI01903.1"/>
    </source>
</evidence>
<reference evidence="5 6" key="2">
    <citation type="journal article" date="2010" name="Stand. Genomic Sci.">
        <title>Complete genome sequence of Syntrophothermus lipocalidus type strain (TGB-C1).</title>
        <authorList>
            <person name="Djao O.D."/>
            <person name="Zhang X."/>
            <person name="Lucas S."/>
            <person name="Lapidus A."/>
            <person name="Del Rio T.G."/>
            <person name="Nolan M."/>
            <person name="Tice H."/>
            <person name="Cheng J.F."/>
            <person name="Han C."/>
            <person name="Tapia R."/>
            <person name="Goodwin L."/>
            <person name="Pitluck S."/>
            <person name="Liolios K."/>
            <person name="Ivanova N."/>
            <person name="Mavromatis K."/>
            <person name="Mikhailova N."/>
            <person name="Ovchinnikova G."/>
            <person name="Pati A."/>
            <person name="Brambilla E."/>
            <person name="Chen A."/>
            <person name="Palaniappan K."/>
            <person name="Land M."/>
            <person name="Hauser L."/>
            <person name="Chang Y.J."/>
            <person name="Jeffries C.D."/>
            <person name="Rohde M."/>
            <person name="Sikorski J."/>
            <person name="Spring S."/>
            <person name="Goker M."/>
            <person name="Detter J.C."/>
            <person name="Woyke T."/>
            <person name="Bristow J."/>
            <person name="Eisen J.A."/>
            <person name="Markowitz V."/>
            <person name="Hugenholtz P."/>
            <person name="Kyrpides N.C."/>
            <person name="Klenk H.P."/>
        </authorList>
    </citation>
    <scope>NUCLEOTIDE SEQUENCE [LARGE SCALE GENOMIC DNA]</scope>
    <source>
        <strain evidence="6">DSM 12680 / TGB-C1</strain>
    </source>
</reference>
<evidence type="ECO:0000256" key="3">
    <source>
        <dbReference type="ARBA" id="ARBA00023125"/>
    </source>
</evidence>
<dbReference type="InterPro" id="IPR000055">
    <property type="entry name" value="Restrct_endonuc_typeI_TRD"/>
</dbReference>
<proteinExistence type="inferred from homology"/>
<keyword evidence="2" id="KW-0680">Restriction system</keyword>
<dbReference type="KEGG" id="slp:Slip_1126"/>
<evidence type="ECO:0000259" key="4">
    <source>
        <dbReference type="Pfam" id="PF01420"/>
    </source>
</evidence>
<dbReference type="Proteomes" id="UP000000378">
    <property type="component" value="Chromosome"/>
</dbReference>
<dbReference type="EMBL" id="CP002048">
    <property type="protein sequence ID" value="ADI01903.1"/>
    <property type="molecule type" value="Genomic_DNA"/>
</dbReference>
<dbReference type="CDD" id="cd17289">
    <property type="entry name" value="RMtype1_S_BamJRS5ORF1993P-TRD1-CR1_like"/>
    <property type="match status" value="1"/>
</dbReference>
<dbReference type="SUPFAM" id="SSF116734">
    <property type="entry name" value="DNA methylase specificity domain"/>
    <property type="match status" value="2"/>
</dbReference>
<dbReference type="Gene3D" id="3.90.220.20">
    <property type="entry name" value="DNA methylase specificity domains"/>
    <property type="match status" value="2"/>
</dbReference>
<keyword evidence="3" id="KW-0238">DNA-binding</keyword>
<dbReference type="Pfam" id="PF01420">
    <property type="entry name" value="Methylase_S"/>
    <property type="match status" value="2"/>
</dbReference>
<evidence type="ECO:0000256" key="2">
    <source>
        <dbReference type="ARBA" id="ARBA00022747"/>
    </source>
</evidence>
<dbReference type="PANTHER" id="PTHR30408">
    <property type="entry name" value="TYPE-1 RESTRICTION ENZYME ECOKI SPECIFICITY PROTEIN"/>
    <property type="match status" value="1"/>
</dbReference>
<comment type="similarity">
    <text evidence="1">Belongs to the type-I restriction system S methylase family.</text>
</comment>
<dbReference type="OrthoDB" id="9811611at2"/>
<name>D7CMG8_SYNLT</name>
<dbReference type="eggNOG" id="COG0732">
    <property type="taxonomic scope" value="Bacteria"/>
</dbReference>
<organism evidence="5 6">
    <name type="scientific">Syntrophothermus lipocalidus (strain DSM 12680 / TGB-C1)</name>
    <dbReference type="NCBI Taxonomy" id="643648"/>
    <lineage>
        <taxon>Bacteria</taxon>
        <taxon>Bacillati</taxon>
        <taxon>Bacillota</taxon>
        <taxon>Clostridia</taxon>
        <taxon>Eubacteriales</taxon>
        <taxon>Syntrophomonadaceae</taxon>
        <taxon>Syntrophothermus</taxon>
    </lineage>
</organism>
<gene>
    <name evidence="5" type="ordered locus">Slip_1126</name>
</gene>
<feature type="domain" description="Type I restriction modification DNA specificity" evidence="4">
    <location>
        <begin position="218"/>
        <end position="369"/>
    </location>
</feature>
<accession>D7CMG8</accession>
<dbReference type="InterPro" id="IPR044946">
    <property type="entry name" value="Restrct_endonuc_typeI_TRD_sf"/>
</dbReference>